<comment type="caution">
    <text evidence="2">The sequence shown here is derived from an EMBL/GenBank/DDBJ whole genome shotgun (WGS) entry which is preliminary data.</text>
</comment>
<sequence length="374" mass="40697">MKILVAMDSFKGSATSKEINQAVADGMKKINPQAEISTYSVADGGEGTTAAFYENDLGQLMEVMTLDLFNQPISAKYVLFDEKTVVLEVAETAGIHFLSEEKENKYASSFGVGDMLRRINEKHPEIEKFIIGLGGSGINDAGIGMMQALGISFKKNNGEEIVYGTTEIEEIMEIDTSGFKQALATKEFILLSDVKNPLTGPSGATYIFGKQKGVIDLEKVDQALQHYAKVLTTKFKIDYSKVESTGAAGGIGISFLYFLNSHFVSGAEYITEMLALKEKMATVDLVITGEGKMDRQSAYGKLPTIIAQLAKSQQKKVIAVVGDASEVTTENYQAGIDLILSLLRGPMTLKDSIEQTKKLASQTGEDIMRIMKKL</sequence>
<dbReference type="Pfam" id="PF02595">
    <property type="entry name" value="Gly_kinase"/>
    <property type="match status" value="1"/>
</dbReference>
<keyword evidence="1 2" id="KW-0418">Kinase</keyword>
<dbReference type="GO" id="GO:0016301">
    <property type="term" value="F:kinase activity"/>
    <property type="evidence" value="ECO:0007669"/>
    <property type="project" value="UniProtKB-KW"/>
</dbReference>
<comment type="similarity">
    <text evidence="1">Belongs to the glycerate kinase type-1 family.</text>
</comment>
<keyword evidence="1" id="KW-0808">Transferase</keyword>
<evidence type="ECO:0000313" key="2">
    <source>
        <dbReference type="EMBL" id="MBV7390590.1"/>
    </source>
</evidence>
<accession>A0ABS6TCF1</accession>
<organism evidence="2 3">
    <name type="scientific">Enterococcus alishanensis</name>
    <dbReference type="NCBI Taxonomy" id="1303817"/>
    <lineage>
        <taxon>Bacteria</taxon>
        <taxon>Bacillati</taxon>
        <taxon>Bacillota</taxon>
        <taxon>Bacilli</taxon>
        <taxon>Lactobacillales</taxon>
        <taxon>Enterococcaceae</taxon>
        <taxon>Enterococcus</taxon>
    </lineage>
</organism>
<gene>
    <name evidence="2" type="ORF">KUA55_07860</name>
</gene>
<keyword evidence="3" id="KW-1185">Reference proteome</keyword>
<evidence type="ECO:0000313" key="3">
    <source>
        <dbReference type="Proteomes" id="UP000774130"/>
    </source>
</evidence>
<dbReference type="EMBL" id="JAHUZB010000003">
    <property type="protein sequence ID" value="MBV7390590.1"/>
    <property type="molecule type" value="Genomic_DNA"/>
</dbReference>
<name>A0ABS6TCF1_9ENTE</name>
<dbReference type="PIRSF" id="PIRSF006078">
    <property type="entry name" value="GlxK"/>
    <property type="match status" value="1"/>
</dbReference>
<reference evidence="2 3" key="1">
    <citation type="submission" date="2021-06" db="EMBL/GenBank/DDBJ databases">
        <title>Enterococcus alishanensis sp. nov., a novel lactic acid bacterium isolated from fresh coffee beans.</title>
        <authorList>
            <person name="Chen Y.-S."/>
        </authorList>
    </citation>
    <scope>NUCLEOTIDE SEQUENCE [LARGE SCALE GENOMIC DNA]</scope>
    <source>
        <strain evidence="2 3">ALS3</strain>
    </source>
</reference>
<dbReference type="NCBIfam" id="TIGR00045">
    <property type="entry name" value="glycerate kinase"/>
    <property type="match status" value="1"/>
</dbReference>
<proteinExistence type="inferred from homology"/>
<dbReference type="Proteomes" id="UP000774130">
    <property type="component" value="Unassembled WGS sequence"/>
</dbReference>
<evidence type="ECO:0000256" key="1">
    <source>
        <dbReference type="PIRNR" id="PIRNR006078"/>
    </source>
</evidence>
<dbReference type="PANTHER" id="PTHR21599:SF0">
    <property type="entry name" value="GLYCERATE KINASE"/>
    <property type="match status" value="1"/>
</dbReference>
<dbReference type="RefSeq" id="WP_218325649.1">
    <property type="nucleotide sequence ID" value="NZ_JAHUZB010000003.1"/>
</dbReference>
<protein>
    <submittedName>
        <fullName evidence="2">Glycerate kinase</fullName>
    </submittedName>
</protein>
<dbReference type="PANTHER" id="PTHR21599">
    <property type="entry name" value="GLYCERATE KINASE"/>
    <property type="match status" value="1"/>
</dbReference>
<dbReference type="InterPro" id="IPR004381">
    <property type="entry name" value="Glycerate_kinase"/>
</dbReference>